<reference evidence="1 2" key="1">
    <citation type="submission" date="2020-08" db="EMBL/GenBank/DDBJ databases">
        <title>Genomic Encyclopedia of Type Strains, Phase IV (KMG-IV): sequencing the most valuable type-strain genomes for metagenomic binning, comparative biology and taxonomic classification.</title>
        <authorList>
            <person name="Goeker M."/>
        </authorList>
    </citation>
    <scope>NUCLEOTIDE SEQUENCE [LARGE SCALE GENOMIC DNA]</scope>
    <source>
        <strain evidence="1 2">DSM 45385</strain>
    </source>
</reference>
<proteinExistence type="predicted"/>
<evidence type="ECO:0000313" key="2">
    <source>
        <dbReference type="Proteomes" id="UP000568380"/>
    </source>
</evidence>
<protein>
    <submittedName>
        <fullName evidence="1">Uncharacterized protein</fullName>
    </submittedName>
</protein>
<dbReference type="Proteomes" id="UP000568380">
    <property type="component" value="Unassembled WGS sequence"/>
</dbReference>
<sequence>MATGSRMIVSLAATVAVAAVVVAAASTVIAGRSEPPPPPPVQPSRQTLMWSPGACVSRDGARFALAPCVRGEAEVLTLAADPPGRGQCPEDTDEVVRVGRGRTACVRAFLEPHHGRAGAGGGVLRAGDCVALDGRERPCTSSSWYGRAVAITGEADGCPAATLDALALRDGVVCLGRGGDVLAKGMCVAKPGKGVVMRSAIAGVPCASPRAWARVTSFETSARACPKGSDRYLRARGAFRPVTCLHLVSK</sequence>
<name>A0A7W8A779_9ACTN</name>
<evidence type="ECO:0000313" key="1">
    <source>
        <dbReference type="EMBL" id="MBB5080902.1"/>
    </source>
</evidence>
<comment type="caution">
    <text evidence="1">The sequence shown here is derived from an EMBL/GenBank/DDBJ whole genome shotgun (WGS) entry which is preliminary data.</text>
</comment>
<dbReference type="AlphaFoldDB" id="A0A7W8A779"/>
<dbReference type="EMBL" id="JACHIN010000009">
    <property type="protein sequence ID" value="MBB5080902.1"/>
    <property type="molecule type" value="Genomic_DNA"/>
</dbReference>
<keyword evidence="2" id="KW-1185">Reference proteome</keyword>
<accession>A0A7W8A779</accession>
<gene>
    <name evidence="1" type="ORF">HNR40_006391</name>
</gene>
<dbReference type="RefSeq" id="WP_184967758.1">
    <property type="nucleotide sequence ID" value="NZ_JACHIN010000009.1"/>
</dbReference>
<organism evidence="1 2">
    <name type="scientific">Nonomuraea endophytica</name>
    <dbReference type="NCBI Taxonomy" id="714136"/>
    <lineage>
        <taxon>Bacteria</taxon>
        <taxon>Bacillati</taxon>
        <taxon>Actinomycetota</taxon>
        <taxon>Actinomycetes</taxon>
        <taxon>Streptosporangiales</taxon>
        <taxon>Streptosporangiaceae</taxon>
        <taxon>Nonomuraea</taxon>
    </lineage>
</organism>